<sequence length="281" mass="31287">MEQNFQPGTGAEPTSTIEISISCKNLLDKDVFSRSDPMCVVYTQPWTSGQWEEYMRTEVVWDNLNPEFATKVKIDYRFEEEQSIRFVVYDIDKPSSNLTDHDFLGFAECTVGRVVSAGYGGLELPLSQNLGLKYSANTAVGKSKGSINLVAEELVELKEEISFQFVGRSMGSSFLGCCRSRIFYTISKINEAGKYILVWKSQPCPGTEPDWGVVTLSISTVCNGDKDRKLRMEFFLEGFQGYHTSIGSVYASVNRLVSSAGVGSESLPVQGQDGKVRWVFC</sequence>
<proteinExistence type="predicted"/>
<dbReference type="PROSITE" id="PS50004">
    <property type="entry name" value="C2"/>
    <property type="match status" value="1"/>
</dbReference>
<dbReference type="Proteomes" id="UP000708208">
    <property type="component" value="Unassembled WGS sequence"/>
</dbReference>
<dbReference type="SMART" id="SM00239">
    <property type="entry name" value="C2"/>
    <property type="match status" value="1"/>
</dbReference>
<dbReference type="OrthoDB" id="8194173at2759"/>
<name>A0A8J2P346_9HEXA</name>
<dbReference type="InterPro" id="IPR000008">
    <property type="entry name" value="C2_dom"/>
</dbReference>
<feature type="domain" description="C2" evidence="1">
    <location>
        <begin position="1"/>
        <end position="126"/>
    </location>
</feature>
<organism evidence="2 3">
    <name type="scientific">Allacma fusca</name>
    <dbReference type="NCBI Taxonomy" id="39272"/>
    <lineage>
        <taxon>Eukaryota</taxon>
        <taxon>Metazoa</taxon>
        <taxon>Ecdysozoa</taxon>
        <taxon>Arthropoda</taxon>
        <taxon>Hexapoda</taxon>
        <taxon>Collembola</taxon>
        <taxon>Symphypleona</taxon>
        <taxon>Sminthuridae</taxon>
        <taxon>Allacma</taxon>
    </lineage>
</organism>
<dbReference type="PANTHER" id="PTHR10857">
    <property type="entry name" value="COPINE"/>
    <property type="match status" value="1"/>
</dbReference>
<evidence type="ECO:0000313" key="2">
    <source>
        <dbReference type="EMBL" id="CAG7730190.1"/>
    </source>
</evidence>
<dbReference type="AlphaFoldDB" id="A0A8J2P346"/>
<dbReference type="FunFam" id="2.60.40.150:FF:000099">
    <property type="entry name" value="Copine 3"/>
    <property type="match status" value="1"/>
</dbReference>
<protein>
    <recommendedName>
        <fullName evidence="1">C2 domain-containing protein</fullName>
    </recommendedName>
</protein>
<dbReference type="GO" id="GO:0071277">
    <property type="term" value="P:cellular response to calcium ion"/>
    <property type="evidence" value="ECO:0007669"/>
    <property type="project" value="TreeGrafter"/>
</dbReference>
<evidence type="ECO:0000259" key="1">
    <source>
        <dbReference type="PROSITE" id="PS50004"/>
    </source>
</evidence>
<dbReference type="GO" id="GO:0005544">
    <property type="term" value="F:calcium-dependent phospholipid binding"/>
    <property type="evidence" value="ECO:0007669"/>
    <property type="project" value="InterPro"/>
</dbReference>
<comment type="caution">
    <text evidence="2">The sequence shown here is derived from an EMBL/GenBank/DDBJ whole genome shotgun (WGS) entry which is preliminary data.</text>
</comment>
<evidence type="ECO:0000313" key="3">
    <source>
        <dbReference type="Proteomes" id="UP000708208"/>
    </source>
</evidence>
<gene>
    <name evidence="2" type="ORF">AFUS01_LOCUS18852</name>
</gene>
<keyword evidence="3" id="KW-1185">Reference proteome</keyword>
<dbReference type="EMBL" id="CAJVCH010190387">
    <property type="protein sequence ID" value="CAG7730190.1"/>
    <property type="molecule type" value="Genomic_DNA"/>
</dbReference>
<dbReference type="Pfam" id="PF00168">
    <property type="entry name" value="C2"/>
    <property type="match status" value="1"/>
</dbReference>
<reference evidence="2" key="1">
    <citation type="submission" date="2021-06" db="EMBL/GenBank/DDBJ databases">
        <authorList>
            <person name="Hodson N. C."/>
            <person name="Mongue J. A."/>
            <person name="Jaron S. K."/>
        </authorList>
    </citation>
    <scope>NUCLEOTIDE SEQUENCE</scope>
</reference>
<dbReference type="InterPro" id="IPR045052">
    <property type="entry name" value="Copine"/>
</dbReference>
<dbReference type="PANTHER" id="PTHR10857:SF106">
    <property type="entry name" value="C2 DOMAIN-CONTAINING PROTEIN"/>
    <property type="match status" value="1"/>
</dbReference>
<dbReference type="CDD" id="cd04048">
    <property type="entry name" value="C2A_Copine"/>
    <property type="match status" value="1"/>
</dbReference>
<dbReference type="GO" id="GO:0005886">
    <property type="term" value="C:plasma membrane"/>
    <property type="evidence" value="ECO:0007669"/>
    <property type="project" value="TreeGrafter"/>
</dbReference>
<accession>A0A8J2P346</accession>